<proteinExistence type="predicted"/>
<dbReference type="RefSeq" id="WP_191740286.1">
    <property type="nucleotide sequence ID" value="NZ_JACSQB010000074.1"/>
</dbReference>
<dbReference type="InterPro" id="IPR018540">
    <property type="entry name" value="Spo0E-like"/>
</dbReference>
<dbReference type="Gene3D" id="4.10.280.10">
    <property type="entry name" value="Helix-loop-helix DNA-binding domain"/>
    <property type="match status" value="1"/>
</dbReference>
<name>A0ABR8YSY1_9CLOT</name>
<keyword evidence="1" id="KW-0175">Coiled coil</keyword>
<dbReference type="InterPro" id="IPR036638">
    <property type="entry name" value="HLH_DNA-bd_sf"/>
</dbReference>
<gene>
    <name evidence="2" type="ORF">H9637_09750</name>
</gene>
<feature type="coiled-coil region" evidence="1">
    <location>
        <begin position="4"/>
        <end position="53"/>
    </location>
</feature>
<dbReference type="SUPFAM" id="SSF140500">
    <property type="entry name" value="BAS1536-like"/>
    <property type="match status" value="1"/>
</dbReference>
<dbReference type="Proteomes" id="UP000627166">
    <property type="component" value="Unassembled WGS sequence"/>
</dbReference>
<evidence type="ECO:0000313" key="2">
    <source>
        <dbReference type="EMBL" id="MBD8047315.1"/>
    </source>
</evidence>
<organism evidence="2 3">
    <name type="scientific">Clostridium faecium</name>
    <dbReference type="NCBI Taxonomy" id="2762223"/>
    <lineage>
        <taxon>Bacteria</taxon>
        <taxon>Bacillati</taxon>
        <taxon>Bacillota</taxon>
        <taxon>Clostridia</taxon>
        <taxon>Eubacteriales</taxon>
        <taxon>Clostridiaceae</taxon>
        <taxon>Clostridium</taxon>
    </lineage>
</organism>
<dbReference type="Pfam" id="PF09388">
    <property type="entry name" value="SpoOE-like"/>
    <property type="match status" value="1"/>
</dbReference>
<evidence type="ECO:0000313" key="3">
    <source>
        <dbReference type="Proteomes" id="UP000627166"/>
    </source>
</evidence>
<dbReference type="InterPro" id="IPR037208">
    <property type="entry name" value="Spo0E-like_sf"/>
</dbReference>
<evidence type="ECO:0000256" key="1">
    <source>
        <dbReference type="SAM" id="Coils"/>
    </source>
</evidence>
<protein>
    <submittedName>
        <fullName evidence="2">Aspartyl-phosphate phosphatase Spo0E family protein</fullName>
    </submittedName>
</protein>
<reference evidence="2 3" key="1">
    <citation type="submission" date="2020-08" db="EMBL/GenBank/DDBJ databases">
        <title>A Genomic Blueprint of the Chicken Gut Microbiome.</title>
        <authorList>
            <person name="Gilroy R."/>
            <person name="Ravi A."/>
            <person name="Getino M."/>
            <person name="Pursley I."/>
            <person name="Horton D.L."/>
            <person name="Alikhan N.-F."/>
            <person name="Baker D."/>
            <person name="Gharbi K."/>
            <person name="Hall N."/>
            <person name="Watson M."/>
            <person name="Adriaenssens E.M."/>
            <person name="Foster-Nyarko E."/>
            <person name="Jarju S."/>
            <person name="Secka A."/>
            <person name="Antonio M."/>
            <person name="Oren A."/>
            <person name="Chaudhuri R."/>
            <person name="La Ragione R.M."/>
            <person name="Hildebrand F."/>
            <person name="Pallen M.J."/>
        </authorList>
    </citation>
    <scope>NUCLEOTIDE SEQUENCE [LARGE SCALE GENOMIC DNA]</scope>
    <source>
        <strain evidence="2 3">N37</strain>
    </source>
</reference>
<sequence>MSEKQEIIQKIEELRNLMHLLMNQSETLTNTELVELSQELDKLLNQYNRLLMND</sequence>
<accession>A0ABR8YSY1</accession>
<keyword evidence="3" id="KW-1185">Reference proteome</keyword>
<comment type="caution">
    <text evidence="2">The sequence shown here is derived from an EMBL/GenBank/DDBJ whole genome shotgun (WGS) entry which is preliminary data.</text>
</comment>
<dbReference type="EMBL" id="JACSQB010000074">
    <property type="protein sequence ID" value="MBD8047315.1"/>
    <property type="molecule type" value="Genomic_DNA"/>
</dbReference>